<reference evidence="2 3" key="1">
    <citation type="submission" date="2016-10" db="EMBL/GenBank/DDBJ databases">
        <title>Updated version of Genome Assembly of Janthinobacterium lividum ERGS5:01.</title>
        <authorList>
            <person name="Kumar R."/>
            <person name="Acharya V."/>
            <person name="Singh D."/>
        </authorList>
    </citation>
    <scope>NUCLEOTIDE SEQUENCE [LARGE SCALE GENOMIC DNA]</scope>
    <source>
        <strain evidence="2 3">ERGS5:01</strain>
    </source>
</reference>
<name>A0A1E8PKJ3_9BURK</name>
<dbReference type="InterPro" id="IPR045584">
    <property type="entry name" value="Pilin-like"/>
</dbReference>
<dbReference type="InterPro" id="IPR012902">
    <property type="entry name" value="N_methyl_site"/>
</dbReference>
<evidence type="ECO:0000313" key="2">
    <source>
        <dbReference type="EMBL" id="OFJ46861.1"/>
    </source>
</evidence>
<dbReference type="Gene3D" id="3.30.700.10">
    <property type="entry name" value="Glycoprotein, Type 4 Pilin"/>
    <property type="match status" value="1"/>
</dbReference>
<dbReference type="AlphaFoldDB" id="A0A1E8PKJ3"/>
<dbReference type="Pfam" id="PF07963">
    <property type="entry name" value="N_methyl"/>
    <property type="match status" value="1"/>
</dbReference>
<organism evidence="2 3">
    <name type="scientific">Janthinobacterium lividum</name>
    <dbReference type="NCBI Taxonomy" id="29581"/>
    <lineage>
        <taxon>Bacteria</taxon>
        <taxon>Pseudomonadati</taxon>
        <taxon>Pseudomonadota</taxon>
        <taxon>Betaproteobacteria</taxon>
        <taxon>Burkholderiales</taxon>
        <taxon>Oxalobacteraceae</taxon>
        <taxon>Janthinobacterium</taxon>
    </lineage>
</organism>
<keyword evidence="1" id="KW-1133">Transmembrane helix</keyword>
<accession>A0A1E8PKJ3</accession>
<proteinExistence type="predicted"/>
<dbReference type="SUPFAM" id="SSF54523">
    <property type="entry name" value="Pili subunits"/>
    <property type="match status" value="1"/>
</dbReference>
<comment type="caution">
    <text evidence="2">The sequence shown here is derived from an EMBL/GenBank/DDBJ whole genome shotgun (WGS) entry which is preliminary data.</text>
</comment>
<sequence length="192" mass="20626">MLFPADLMFAVRASRGRQQRGFTLVELIAVLVVGGIVAAFAMPRFFQQDSFDARSFADQNVSMLRYAQKLAIAQNRPVFVLLNGSRIALCFSAACEAANRVLPPAGSNSGRTATLAACANVTAWLCEGAPNKISYSVPLQAAAFYFNALGRPYRVGDVEPVSSFPARVSIGINGADMTRNLVLEGETGYVHD</sequence>
<evidence type="ECO:0000313" key="3">
    <source>
        <dbReference type="Proteomes" id="UP000092634"/>
    </source>
</evidence>
<dbReference type="NCBIfam" id="TIGR02532">
    <property type="entry name" value="IV_pilin_GFxxxE"/>
    <property type="match status" value="1"/>
</dbReference>
<keyword evidence="1" id="KW-0472">Membrane</keyword>
<keyword evidence="1" id="KW-0812">Transmembrane</keyword>
<protein>
    <submittedName>
        <fullName evidence="2">MSHA biogenesis protein MshC</fullName>
    </submittedName>
</protein>
<gene>
    <name evidence="2" type="ORF">BA896_019885</name>
</gene>
<dbReference type="EMBL" id="MAQB02000010">
    <property type="protein sequence ID" value="OFJ46861.1"/>
    <property type="molecule type" value="Genomic_DNA"/>
</dbReference>
<dbReference type="PROSITE" id="PS00409">
    <property type="entry name" value="PROKAR_NTER_METHYL"/>
    <property type="match status" value="1"/>
</dbReference>
<dbReference type="Proteomes" id="UP000092634">
    <property type="component" value="Unassembled WGS sequence"/>
</dbReference>
<evidence type="ECO:0000256" key="1">
    <source>
        <dbReference type="SAM" id="Phobius"/>
    </source>
</evidence>
<feature type="transmembrane region" description="Helical" evidence="1">
    <location>
        <begin position="21"/>
        <end position="42"/>
    </location>
</feature>